<proteinExistence type="predicted"/>
<dbReference type="Proteomes" id="UP000185557">
    <property type="component" value="Unassembled WGS sequence"/>
</dbReference>
<gene>
    <name evidence="2" type="ORF">NIES30_24410</name>
</gene>
<feature type="domain" description="DUF559" evidence="1">
    <location>
        <begin position="15"/>
        <end position="119"/>
    </location>
</feature>
<dbReference type="OrthoDB" id="9798754at2"/>
<dbReference type="EMBL" id="MRCG01000030">
    <property type="protein sequence ID" value="OKH43698.1"/>
    <property type="molecule type" value="Genomic_DNA"/>
</dbReference>
<dbReference type="PANTHER" id="PTHR38590">
    <property type="entry name" value="BLL0828 PROTEIN"/>
    <property type="match status" value="1"/>
</dbReference>
<accession>A0A1U7IYB7</accession>
<comment type="caution">
    <text evidence="2">The sequence shown here is derived from an EMBL/GenBank/DDBJ whole genome shotgun (WGS) entry which is preliminary data.</text>
</comment>
<dbReference type="PANTHER" id="PTHR38590:SF1">
    <property type="entry name" value="BLL0828 PROTEIN"/>
    <property type="match status" value="1"/>
</dbReference>
<name>A0A1U7IYB7_9CYAN</name>
<dbReference type="RefSeq" id="WP_073611062.1">
    <property type="nucleotide sequence ID" value="NZ_MRCG01000030.1"/>
</dbReference>
<evidence type="ECO:0000259" key="1">
    <source>
        <dbReference type="Pfam" id="PF04480"/>
    </source>
</evidence>
<dbReference type="Pfam" id="PF04480">
    <property type="entry name" value="DUF559"/>
    <property type="match status" value="1"/>
</dbReference>
<reference evidence="2 3" key="1">
    <citation type="submission" date="2016-11" db="EMBL/GenBank/DDBJ databases">
        <title>Draft Genome Sequences of Nine Cyanobacterial Strains from Diverse Habitats.</title>
        <authorList>
            <person name="Zhu T."/>
            <person name="Hou S."/>
            <person name="Lu X."/>
            <person name="Hess W.R."/>
        </authorList>
    </citation>
    <scope>NUCLEOTIDE SEQUENCE [LARGE SCALE GENOMIC DNA]</scope>
    <source>
        <strain evidence="2 3">NIES-30</strain>
    </source>
</reference>
<sequence length="130" mass="14819">MAKDSPRIRGTTRSIEQAARELRQNLTPAETRLWKELRGRQLNGLRFRCQHPVGRFIVDFYCPSCKLVIEVDGSVHNQQETYDKARTEHLQDFGYCVLRFSNAEVVDNLAVVLDRIAQVADARSSSGLRG</sequence>
<evidence type="ECO:0000313" key="3">
    <source>
        <dbReference type="Proteomes" id="UP000185557"/>
    </source>
</evidence>
<dbReference type="InterPro" id="IPR047216">
    <property type="entry name" value="Endonuclease_DUF559_bact"/>
</dbReference>
<keyword evidence="3" id="KW-1185">Reference proteome</keyword>
<organism evidence="2 3">
    <name type="scientific">Phormidium tenue NIES-30</name>
    <dbReference type="NCBI Taxonomy" id="549789"/>
    <lineage>
        <taxon>Bacteria</taxon>
        <taxon>Bacillati</taxon>
        <taxon>Cyanobacteriota</taxon>
        <taxon>Cyanophyceae</taxon>
        <taxon>Oscillatoriophycideae</taxon>
        <taxon>Oscillatoriales</taxon>
        <taxon>Oscillatoriaceae</taxon>
        <taxon>Phormidium</taxon>
    </lineage>
</organism>
<dbReference type="InterPro" id="IPR011335">
    <property type="entry name" value="Restrct_endonuc-II-like"/>
</dbReference>
<dbReference type="STRING" id="549789.NIES30_24410"/>
<protein>
    <recommendedName>
        <fullName evidence="1">DUF559 domain-containing protein</fullName>
    </recommendedName>
</protein>
<dbReference type="AlphaFoldDB" id="A0A1U7IYB7"/>
<dbReference type="SUPFAM" id="SSF52980">
    <property type="entry name" value="Restriction endonuclease-like"/>
    <property type="match status" value="1"/>
</dbReference>
<dbReference type="Gene3D" id="3.40.960.10">
    <property type="entry name" value="VSR Endonuclease"/>
    <property type="match status" value="1"/>
</dbReference>
<dbReference type="CDD" id="cd01038">
    <property type="entry name" value="Endonuclease_DUF559"/>
    <property type="match status" value="1"/>
</dbReference>
<dbReference type="InterPro" id="IPR007569">
    <property type="entry name" value="DUF559"/>
</dbReference>
<evidence type="ECO:0000313" key="2">
    <source>
        <dbReference type="EMBL" id="OKH43698.1"/>
    </source>
</evidence>